<feature type="compositionally biased region" description="Pro residues" evidence="1">
    <location>
        <begin position="16"/>
        <end position="36"/>
    </location>
</feature>
<dbReference type="AlphaFoldDB" id="A0A6J3I6J9"/>
<feature type="region of interest" description="Disordered" evidence="1">
    <location>
        <begin position="1"/>
        <end position="76"/>
    </location>
</feature>
<evidence type="ECO:0000256" key="1">
    <source>
        <dbReference type="SAM" id="MobiDB-lite"/>
    </source>
</evidence>
<dbReference type="RefSeq" id="XP_032137937.1">
    <property type="nucleotide sequence ID" value="XM_032282046.1"/>
</dbReference>
<evidence type="ECO:0000313" key="3">
    <source>
        <dbReference type="RefSeq" id="XP_032137937.1"/>
    </source>
</evidence>
<evidence type="ECO:0000313" key="2">
    <source>
        <dbReference type="Proteomes" id="UP000504640"/>
    </source>
</evidence>
<reference evidence="3" key="1">
    <citation type="submission" date="2025-08" db="UniProtKB">
        <authorList>
            <consortium name="RefSeq"/>
        </authorList>
    </citation>
    <scope>IDENTIFICATION</scope>
    <source>
        <tissue evidence="3">Blood</tissue>
    </source>
</reference>
<dbReference type="GeneID" id="116554168"/>
<name>A0A6J3I6J9_SAPAP</name>
<proteinExistence type="predicted"/>
<accession>A0A6J3I6J9</accession>
<protein>
    <submittedName>
        <fullName evidence="3">Serine/threonine-protein kinase 32C-like</fullName>
    </submittedName>
</protein>
<organism evidence="2 3">
    <name type="scientific">Sapajus apella</name>
    <name type="common">Brown-capped capuchin</name>
    <name type="synonym">Cebus apella</name>
    <dbReference type="NCBI Taxonomy" id="9515"/>
    <lineage>
        <taxon>Eukaryota</taxon>
        <taxon>Metazoa</taxon>
        <taxon>Chordata</taxon>
        <taxon>Craniata</taxon>
        <taxon>Vertebrata</taxon>
        <taxon>Euteleostomi</taxon>
        <taxon>Mammalia</taxon>
        <taxon>Eutheria</taxon>
        <taxon>Euarchontoglires</taxon>
        <taxon>Primates</taxon>
        <taxon>Haplorrhini</taxon>
        <taxon>Platyrrhini</taxon>
        <taxon>Cebidae</taxon>
        <taxon>Cebinae</taxon>
        <taxon>Sapajus</taxon>
    </lineage>
</organism>
<gene>
    <name evidence="3" type="primary">LOC116554168</name>
</gene>
<dbReference type="Proteomes" id="UP000504640">
    <property type="component" value="Unplaced"/>
</dbReference>
<sequence length="129" mass="13464">MRSGAERRGSCAAAPPGSPPPGRARPSGPDAPPALQPPAAGQSRARDSGDARAQPRPLFPWSKWKKRMGSSMSAATARRPVFDDKEDGDCFVPLLPVIGGAQIAWSHGTVFAGECGAALSESGDARQWE</sequence>
<keyword evidence="2" id="KW-1185">Reference proteome</keyword>